<protein>
    <recommendedName>
        <fullName evidence="3">Peptidase M20 dimerisation domain-containing protein</fullName>
    </recommendedName>
</protein>
<dbReference type="Gene3D" id="3.40.630.10">
    <property type="entry name" value="Zn peptidases"/>
    <property type="match status" value="1"/>
</dbReference>
<dbReference type="AlphaFoldDB" id="X1L1E2"/>
<proteinExistence type="predicted"/>
<evidence type="ECO:0008006" key="3">
    <source>
        <dbReference type="Google" id="ProtNLM"/>
    </source>
</evidence>
<dbReference type="SUPFAM" id="SSF53187">
    <property type="entry name" value="Zn-dependent exopeptidases"/>
    <property type="match status" value="1"/>
</dbReference>
<dbReference type="EMBL" id="BARV01007819">
    <property type="protein sequence ID" value="GAI13152.1"/>
    <property type="molecule type" value="Genomic_DNA"/>
</dbReference>
<name>X1L1E2_9ZZZZ</name>
<gene>
    <name evidence="2" type="ORF">S06H3_15857</name>
</gene>
<feature type="region of interest" description="Disordered" evidence="1">
    <location>
        <begin position="83"/>
        <end position="105"/>
    </location>
</feature>
<reference evidence="2" key="1">
    <citation type="journal article" date="2014" name="Front. Microbiol.">
        <title>High frequency of phylogenetically diverse reductive dehalogenase-homologous genes in deep subseafloor sedimentary metagenomes.</title>
        <authorList>
            <person name="Kawai M."/>
            <person name="Futagami T."/>
            <person name="Toyoda A."/>
            <person name="Takaki Y."/>
            <person name="Nishi S."/>
            <person name="Hori S."/>
            <person name="Arai W."/>
            <person name="Tsubouchi T."/>
            <person name="Morono Y."/>
            <person name="Uchiyama I."/>
            <person name="Ito T."/>
            <person name="Fujiyama A."/>
            <person name="Inagaki F."/>
            <person name="Takami H."/>
        </authorList>
    </citation>
    <scope>NUCLEOTIDE SEQUENCE</scope>
    <source>
        <strain evidence="2">Expedition CK06-06</strain>
    </source>
</reference>
<organism evidence="2">
    <name type="scientific">marine sediment metagenome</name>
    <dbReference type="NCBI Taxonomy" id="412755"/>
    <lineage>
        <taxon>unclassified sequences</taxon>
        <taxon>metagenomes</taxon>
        <taxon>ecological metagenomes</taxon>
    </lineage>
</organism>
<sequence>MGGSTDVADVGWQVPTIEFGTATWTLAIPGHSWQIVAMGKTGVAHKSLIFAAKTIASCVLDTMTQPSLLKKMWEELEEAKQGEKYVSPLPPDLKLPTDQFSRSSL</sequence>
<comment type="caution">
    <text evidence="2">The sequence shown here is derived from an EMBL/GenBank/DDBJ whole genome shotgun (WGS) entry which is preliminary data.</text>
</comment>
<evidence type="ECO:0000256" key="1">
    <source>
        <dbReference type="SAM" id="MobiDB-lite"/>
    </source>
</evidence>
<accession>X1L1E2</accession>
<evidence type="ECO:0000313" key="2">
    <source>
        <dbReference type="EMBL" id="GAI13152.1"/>
    </source>
</evidence>